<dbReference type="InterPro" id="IPR051393">
    <property type="entry name" value="ABC_transporter_permease"/>
</dbReference>
<organism evidence="9 10">
    <name type="scientific">Herbiconiux aconitum</name>
    <dbReference type="NCBI Taxonomy" id="2970913"/>
    <lineage>
        <taxon>Bacteria</taxon>
        <taxon>Bacillati</taxon>
        <taxon>Actinomycetota</taxon>
        <taxon>Actinomycetes</taxon>
        <taxon>Micrococcales</taxon>
        <taxon>Microbacteriaceae</taxon>
        <taxon>Herbiconiux</taxon>
    </lineage>
</organism>
<evidence type="ECO:0000256" key="4">
    <source>
        <dbReference type="ARBA" id="ARBA00022692"/>
    </source>
</evidence>
<dbReference type="PANTHER" id="PTHR30193:SF41">
    <property type="entry name" value="DIACETYLCHITOBIOSE UPTAKE SYSTEM PERMEASE PROTEIN NGCF"/>
    <property type="match status" value="1"/>
</dbReference>
<evidence type="ECO:0000256" key="7">
    <source>
        <dbReference type="RuleBase" id="RU363032"/>
    </source>
</evidence>
<evidence type="ECO:0000313" key="10">
    <source>
        <dbReference type="Proteomes" id="UP001165584"/>
    </source>
</evidence>
<evidence type="ECO:0000256" key="2">
    <source>
        <dbReference type="ARBA" id="ARBA00022448"/>
    </source>
</evidence>
<feature type="transmembrane region" description="Helical" evidence="7">
    <location>
        <begin position="94"/>
        <end position="117"/>
    </location>
</feature>
<dbReference type="PANTHER" id="PTHR30193">
    <property type="entry name" value="ABC TRANSPORTER PERMEASE PROTEIN"/>
    <property type="match status" value="1"/>
</dbReference>
<accession>A0ABT2GLY1</accession>
<name>A0ABT2GLY1_9MICO</name>
<gene>
    <name evidence="9" type="ORF">N1027_03580</name>
</gene>
<comment type="caution">
    <text evidence="9">The sequence shown here is derived from an EMBL/GenBank/DDBJ whole genome shotgun (WGS) entry which is preliminary data.</text>
</comment>
<keyword evidence="5 7" id="KW-1133">Transmembrane helix</keyword>
<dbReference type="CDD" id="cd06261">
    <property type="entry name" value="TM_PBP2"/>
    <property type="match status" value="1"/>
</dbReference>
<keyword evidence="2 7" id="KW-0813">Transport</keyword>
<evidence type="ECO:0000256" key="1">
    <source>
        <dbReference type="ARBA" id="ARBA00004651"/>
    </source>
</evidence>
<dbReference type="InterPro" id="IPR000515">
    <property type="entry name" value="MetI-like"/>
</dbReference>
<dbReference type="SUPFAM" id="SSF161098">
    <property type="entry name" value="MetI-like"/>
    <property type="match status" value="1"/>
</dbReference>
<reference evidence="9" key="1">
    <citation type="submission" date="2022-08" db="EMBL/GenBank/DDBJ databases">
        <authorList>
            <person name="Deng Y."/>
            <person name="Han X.-F."/>
            <person name="Zhang Y.-Q."/>
        </authorList>
    </citation>
    <scope>NUCLEOTIDE SEQUENCE</scope>
    <source>
        <strain evidence="9">CPCC 205763</strain>
    </source>
</reference>
<proteinExistence type="inferred from homology"/>
<feature type="transmembrane region" description="Helical" evidence="7">
    <location>
        <begin position="285"/>
        <end position="308"/>
    </location>
</feature>
<dbReference type="Pfam" id="PF00528">
    <property type="entry name" value="BPD_transp_1"/>
    <property type="match status" value="1"/>
</dbReference>
<sequence>METITAPVAARAVTTPKRRRRRPSLAPYFLSAPAIVLYIAFTVIPVVYTLGISFFAERLTGGGTLGIRETTFVWFENYLDVVSDSQLIAGLGRMAIYGIIAVPIMLGLALLFALLLDSPGVRLQRFGRTAIFVPYAVPGVVAALMWGFMYLPSTSPFSYVTEQLGLGAIPFLEPQGIYGALANISIWGGVGFNMLVIYTALRSIPRELIEAARLDGAGEVQIALRVKVPLVRPALVLTAIFALLGALQLYGEPLVLKPLTDTITSTWAPLMSIYQDAFALDNLPVAAAASVVLAIGTAAISVAVLLTVRWTTRRGMR</sequence>
<feature type="transmembrane region" description="Helical" evidence="7">
    <location>
        <begin position="129"/>
        <end position="151"/>
    </location>
</feature>
<evidence type="ECO:0000256" key="6">
    <source>
        <dbReference type="ARBA" id="ARBA00023136"/>
    </source>
</evidence>
<dbReference type="EMBL" id="JANLCM010000001">
    <property type="protein sequence ID" value="MCS5717213.1"/>
    <property type="molecule type" value="Genomic_DNA"/>
</dbReference>
<keyword evidence="10" id="KW-1185">Reference proteome</keyword>
<protein>
    <submittedName>
        <fullName evidence="9">Sugar ABC transporter permease</fullName>
    </submittedName>
</protein>
<dbReference type="InterPro" id="IPR035906">
    <property type="entry name" value="MetI-like_sf"/>
</dbReference>
<comment type="subcellular location">
    <subcellularLocation>
        <location evidence="1 7">Cell membrane</location>
        <topology evidence="1 7">Multi-pass membrane protein</topology>
    </subcellularLocation>
</comment>
<evidence type="ECO:0000256" key="3">
    <source>
        <dbReference type="ARBA" id="ARBA00022475"/>
    </source>
</evidence>
<feature type="transmembrane region" description="Helical" evidence="7">
    <location>
        <begin position="177"/>
        <end position="201"/>
    </location>
</feature>
<keyword evidence="4 7" id="KW-0812">Transmembrane</keyword>
<dbReference type="PROSITE" id="PS50928">
    <property type="entry name" value="ABC_TM1"/>
    <property type="match status" value="1"/>
</dbReference>
<dbReference type="Proteomes" id="UP001165584">
    <property type="component" value="Unassembled WGS sequence"/>
</dbReference>
<feature type="transmembrane region" description="Helical" evidence="7">
    <location>
        <begin position="25"/>
        <end position="48"/>
    </location>
</feature>
<dbReference type="Gene3D" id="1.10.3720.10">
    <property type="entry name" value="MetI-like"/>
    <property type="match status" value="1"/>
</dbReference>
<evidence type="ECO:0000259" key="8">
    <source>
        <dbReference type="PROSITE" id="PS50928"/>
    </source>
</evidence>
<feature type="domain" description="ABC transmembrane type-1" evidence="8">
    <location>
        <begin position="91"/>
        <end position="304"/>
    </location>
</feature>
<evidence type="ECO:0000313" key="9">
    <source>
        <dbReference type="EMBL" id="MCS5717213.1"/>
    </source>
</evidence>
<evidence type="ECO:0000256" key="5">
    <source>
        <dbReference type="ARBA" id="ARBA00022989"/>
    </source>
</evidence>
<comment type="similarity">
    <text evidence="7">Belongs to the binding-protein-dependent transport system permease family.</text>
</comment>
<keyword evidence="6 7" id="KW-0472">Membrane</keyword>
<keyword evidence="3" id="KW-1003">Cell membrane</keyword>
<feature type="transmembrane region" description="Helical" evidence="7">
    <location>
        <begin position="230"/>
        <end position="250"/>
    </location>
</feature>